<evidence type="ECO:0000313" key="3">
    <source>
        <dbReference type="EMBL" id="KAJ7754544.1"/>
    </source>
</evidence>
<dbReference type="PANTHER" id="PTHR45775:SF6">
    <property type="entry name" value="RAD, GEM_KIR FAMILY MEMBER 2, ISOFORM C"/>
    <property type="match status" value="1"/>
</dbReference>
<dbReference type="InterPro" id="IPR001806">
    <property type="entry name" value="Small_GTPase"/>
</dbReference>
<dbReference type="SMART" id="SM00175">
    <property type="entry name" value="RAB"/>
    <property type="match status" value="1"/>
</dbReference>
<dbReference type="EMBL" id="JARKIB010000052">
    <property type="protein sequence ID" value="KAJ7754544.1"/>
    <property type="molecule type" value="Genomic_DNA"/>
</dbReference>
<dbReference type="PRINTS" id="PR00449">
    <property type="entry name" value="RASTRNSFRMNG"/>
</dbReference>
<evidence type="ECO:0000256" key="2">
    <source>
        <dbReference type="ARBA" id="ARBA00022553"/>
    </source>
</evidence>
<keyword evidence="4" id="KW-1185">Reference proteome</keyword>
<dbReference type="PROSITE" id="PS51419">
    <property type="entry name" value="RAB"/>
    <property type="match status" value="1"/>
</dbReference>
<protein>
    <submittedName>
        <fullName evidence="3">P-loop containing nucleoside triphosphate hydrolase protein</fullName>
    </submittedName>
</protein>
<dbReference type="AlphaFoldDB" id="A0AAD7J4X1"/>
<evidence type="ECO:0000313" key="4">
    <source>
        <dbReference type="Proteomes" id="UP001215598"/>
    </source>
</evidence>
<sequence>MDHLRVAVLGDEKVGRESFGSQFAMGRIMDNYDAGDPTQLEERDPYRRKITVDGKECFISIVTHESIPPANGDADAIVLMYSVTSRSSFEHLETHATAQKARYPDAVVILVGNRLDADQNPLDVTVEWRRRQVSTEEGEAAAQRLGYPFAETSAKTGEGVHAVIEELVGVVRARRKKPEKKGKRRRSVHCLIM</sequence>
<dbReference type="PROSITE" id="PS51421">
    <property type="entry name" value="RAS"/>
    <property type="match status" value="1"/>
</dbReference>
<evidence type="ECO:0000256" key="1">
    <source>
        <dbReference type="ARBA" id="ARBA00008846"/>
    </source>
</evidence>
<accession>A0AAD7J4X1</accession>
<dbReference type="Gene3D" id="3.40.50.300">
    <property type="entry name" value="P-loop containing nucleotide triphosphate hydrolases"/>
    <property type="match status" value="1"/>
</dbReference>
<dbReference type="GO" id="GO:0003924">
    <property type="term" value="F:GTPase activity"/>
    <property type="evidence" value="ECO:0007669"/>
    <property type="project" value="InterPro"/>
</dbReference>
<dbReference type="SUPFAM" id="SSF52540">
    <property type="entry name" value="P-loop containing nucleoside triphosphate hydrolases"/>
    <property type="match status" value="1"/>
</dbReference>
<keyword evidence="3" id="KW-0378">Hydrolase</keyword>
<comment type="caution">
    <text evidence="3">The sequence shown here is derived from an EMBL/GenBank/DDBJ whole genome shotgun (WGS) entry which is preliminary data.</text>
</comment>
<dbReference type="Proteomes" id="UP001215598">
    <property type="component" value="Unassembled WGS sequence"/>
</dbReference>
<dbReference type="InterPro" id="IPR027417">
    <property type="entry name" value="P-loop_NTPase"/>
</dbReference>
<dbReference type="GO" id="GO:0005525">
    <property type="term" value="F:GTP binding"/>
    <property type="evidence" value="ECO:0007669"/>
    <property type="project" value="InterPro"/>
</dbReference>
<proteinExistence type="inferred from homology"/>
<dbReference type="GO" id="GO:0005886">
    <property type="term" value="C:plasma membrane"/>
    <property type="evidence" value="ECO:0007669"/>
    <property type="project" value="TreeGrafter"/>
</dbReference>
<comment type="similarity">
    <text evidence="1">Belongs to the small GTPase superfamily. RGK family.</text>
</comment>
<keyword evidence="2" id="KW-0597">Phosphoprotein</keyword>
<organism evidence="3 4">
    <name type="scientific">Mycena metata</name>
    <dbReference type="NCBI Taxonomy" id="1033252"/>
    <lineage>
        <taxon>Eukaryota</taxon>
        <taxon>Fungi</taxon>
        <taxon>Dikarya</taxon>
        <taxon>Basidiomycota</taxon>
        <taxon>Agaricomycotina</taxon>
        <taxon>Agaricomycetes</taxon>
        <taxon>Agaricomycetidae</taxon>
        <taxon>Agaricales</taxon>
        <taxon>Marasmiineae</taxon>
        <taxon>Mycenaceae</taxon>
        <taxon>Mycena</taxon>
    </lineage>
</organism>
<dbReference type="GO" id="GO:0005246">
    <property type="term" value="F:calcium channel regulator activity"/>
    <property type="evidence" value="ECO:0007669"/>
    <property type="project" value="TreeGrafter"/>
</dbReference>
<dbReference type="SMART" id="SM00174">
    <property type="entry name" value="RHO"/>
    <property type="match status" value="1"/>
</dbReference>
<name>A0AAD7J4X1_9AGAR</name>
<reference evidence="3" key="1">
    <citation type="submission" date="2023-03" db="EMBL/GenBank/DDBJ databases">
        <title>Massive genome expansion in bonnet fungi (Mycena s.s.) driven by repeated elements and novel gene families across ecological guilds.</title>
        <authorList>
            <consortium name="Lawrence Berkeley National Laboratory"/>
            <person name="Harder C.B."/>
            <person name="Miyauchi S."/>
            <person name="Viragh M."/>
            <person name="Kuo A."/>
            <person name="Thoen E."/>
            <person name="Andreopoulos B."/>
            <person name="Lu D."/>
            <person name="Skrede I."/>
            <person name="Drula E."/>
            <person name="Henrissat B."/>
            <person name="Morin E."/>
            <person name="Kohler A."/>
            <person name="Barry K."/>
            <person name="LaButti K."/>
            <person name="Morin E."/>
            <person name="Salamov A."/>
            <person name="Lipzen A."/>
            <person name="Mereny Z."/>
            <person name="Hegedus B."/>
            <person name="Baldrian P."/>
            <person name="Stursova M."/>
            <person name="Weitz H."/>
            <person name="Taylor A."/>
            <person name="Grigoriev I.V."/>
            <person name="Nagy L.G."/>
            <person name="Martin F."/>
            <person name="Kauserud H."/>
        </authorList>
    </citation>
    <scope>NUCLEOTIDE SEQUENCE</scope>
    <source>
        <strain evidence="3">CBHHK182m</strain>
    </source>
</reference>
<dbReference type="SMART" id="SM00173">
    <property type="entry name" value="RAS"/>
    <property type="match status" value="1"/>
</dbReference>
<dbReference type="Pfam" id="PF00071">
    <property type="entry name" value="Ras"/>
    <property type="match status" value="1"/>
</dbReference>
<dbReference type="PANTHER" id="PTHR45775">
    <property type="entry name" value="RAD, GEM/KIR FAMILY MEMBER 2, ISOFORM C"/>
    <property type="match status" value="1"/>
</dbReference>
<dbReference type="InterPro" id="IPR051641">
    <property type="entry name" value="RGK_GTP-binding_reg"/>
</dbReference>
<gene>
    <name evidence="3" type="ORF">B0H16DRAFT_1542707</name>
</gene>